<gene>
    <name evidence="1" type="ORF">CSKR_105131</name>
</gene>
<accession>A0A419PJR1</accession>
<proteinExistence type="predicted"/>
<name>A0A419PJR1_CLOSI</name>
<sequence>MDLRFNSIQFISYKPCTISTLAPAATVSNTGKRECRTYNEALEAKVRGSNPTSASRLPLSRLGKPGSIPALVLPSGGMALGHLKLQLNHQCY</sequence>
<reference evidence="1 2" key="1">
    <citation type="journal article" date="2018" name="Biotechnol. Adv.">
        <title>Improved genomic resources and new bioinformatic workflow for the carcinogenic parasite Clonorchis sinensis: Biotechnological implications.</title>
        <authorList>
            <person name="Wang D."/>
            <person name="Korhonen P.K."/>
            <person name="Gasser R.B."/>
            <person name="Young N.D."/>
        </authorList>
    </citation>
    <scope>NUCLEOTIDE SEQUENCE [LARGE SCALE GENOMIC DNA]</scope>
    <source>
        <strain evidence="1">Cs-k2</strain>
    </source>
</reference>
<dbReference type="InParanoid" id="A0A419PJR1"/>
<dbReference type="AlphaFoldDB" id="A0A419PJR1"/>
<evidence type="ECO:0000313" key="1">
    <source>
        <dbReference type="EMBL" id="KAG5455322.1"/>
    </source>
</evidence>
<dbReference type="Proteomes" id="UP000286415">
    <property type="component" value="Unassembled WGS sequence"/>
</dbReference>
<comment type="caution">
    <text evidence="1">The sequence shown here is derived from an EMBL/GenBank/DDBJ whole genome shotgun (WGS) entry which is preliminary data.</text>
</comment>
<evidence type="ECO:0000313" key="2">
    <source>
        <dbReference type="Proteomes" id="UP000286415"/>
    </source>
</evidence>
<dbReference type="EMBL" id="NIRI02000005">
    <property type="protein sequence ID" value="KAG5455322.1"/>
    <property type="molecule type" value="Genomic_DNA"/>
</dbReference>
<keyword evidence="2" id="KW-1185">Reference proteome</keyword>
<protein>
    <submittedName>
        <fullName evidence="1">Uncharacterized protein</fullName>
    </submittedName>
</protein>
<organism evidence="1 2">
    <name type="scientific">Clonorchis sinensis</name>
    <name type="common">Chinese liver fluke</name>
    <dbReference type="NCBI Taxonomy" id="79923"/>
    <lineage>
        <taxon>Eukaryota</taxon>
        <taxon>Metazoa</taxon>
        <taxon>Spiralia</taxon>
        <taxon>Lophotrochozoa</taxon>
        <taxon>Platyhelminthes</taxon>
        <taxon>Trematoda</taxon>
        <taxon>Digenea</taxon>
        <taxon>Opisthorchiida</taxon>
        <taxon>Opisthorchiata</taxon>
        <taxon>Opisthorchiidae</taxon>
        <taxon>Clonorchis</taxon>
    </lineage>
</organism>
<reference evidence="1 2" key="2">
    <citation type="journal article" date="2021" name="Genomics">
        <title>High-quality reference genome for Clonorchis sinensis.</title>
        <authorList>
            <person name="Young N.D."/>
            <person name="Stroehlein A.J."/>
            <person name="Kinkar L."/>
            <person name="Wang T."/>
            <person name="Sohn W.M."/>
            <person name="Chang B.C.H."/>
            <person name="Kaur P."/>
            <person name="Weisz D."/>
            <person name="Dudchenko O."/>
            <person name="Aiden E.L."/>
            <person name="Korhonen P.K."/>
            <person name="Gasser R.B."/>
        </authorList>
    </citation>
    <scope>NUCLEOTIDE SEQUENCE [LARGE SCALE GENOMIC DNA]</scope>
    <source>
        <strain evidence="1">Cs-k2</strain>
    </source>
</reference>
<dbReference type="OrthoDB" id="10051416at2759"/>